<evidence type="ECO:0000313" key="3">
    <source>
        <dbReference type="Proteomes" id="UP001176468"/>
    </source>
</evidence>
<sequence>MFAKKILIAGLVASAGLGLTACVDDGYGGGYGVGYASDNWDPYYGGFSADPYWGWQGDYYYPGSGYYVYGRDNSRRRWNGDQQRYWQGRSQNWNNAHREIRPMWKDYGVQGGQRWQGRGGGRRR</sequence>
<gene>
    <name evidence="2" type="ORF">Q5H94_09490</name>
</gene>
<dbReference type="Proteomes" id="UP001176468">
    <property type="component" value="Unassembled WGS sequence"/>
</dbReference>
<feature type="signal peptide" evidence="1">
    <location>
        <begin position="1"/>
        <end position="21"/>
    </location>
</feature>
<keyword evidence="3" id="KW-1185">Reference proteome</keyword>
<proteinExistence type="predicted"/>
<organism evidence="2 3">
    <name type="scientific">Sphingomonas immobilis</name>
    <dbReference type="NCBI Taxonomy" id="3063997"/>
    <lineage>
        <taxon>Bacteria</taxon>
        <taxon>Pseudomonadati</taxon>
        <taxon>Pseudomonadota</taxon>
        <taxon>Alphaproteobacteria</taxon>
        <taxon>Sphingomonadales</taxon>
        <taxon>Sphingomonadaceae</taxon>
        <taxon>Sphingomonas</taxon>
    </lineage>
</organism>
<reference evidence="2" key="1">
    <citation type="submission" date="2023-07" db="EMBL/GenBank/DDBJ databases">
        <authorList>
            <person name="Kim M.K."/>
        </authorList>
    </citation>
    <scope>NUCLEOTIDE SEQUENCE</scope>
    <source>
        <strain evidence="2">CA1-15</strain>
    </source>
</reference>
<dbReference type="PROSITE" id="PS51257">
    <property type="entry name" value="PROKAR_LIPOPROTEIN"/>
    <property type="match status" value="1"/>
</dbReference>
<evidence type="ECO:0000256" key="1">
    <source>
        <dbReference type="SAM" id="SignalP"/>
    </source>
</evidence>
<protein>
    <recommendedName>
        <fullName evidence="4">Lipoprotein</fullName>
    </recommendedName>
</protein>
<feature type="chain" id="PRO_5045998769" description="Lipoprotein" evidence="1">
    <location>
        <begin position="22"/>
        <end position="124"/>
    </location>
</feature>
<dbReference type="RefSeq" id="WP_304561016.1">
    <property type="nucleotide sequence ID" value="NZ_JAUQSZ010000005.1"/>
</dbReference>
<evidence type="ECO:0000313" key="2">
    <source>
        <dbReference type="EMBL" id="MDO7842559.1"/>
    </source>
</evidence>
<keyword evidence="1" id="KW-0732">Signal</keyword>
<evidence type="ECO:0008006" key="4">
    <source>
        <dbReference type="Google" id="ProtNLM"/>
    </source>
</evidence>
<accession>A0ABT8ZYB2</accession>
<comment type="caution">
    <text evidence="2">The sequence shown here is derived from an EMBL/GenBank/DDBJ whole genome shotgun (WGS) entry which is preliminary data.</text>
</comment>
<dbReference type="EMBL" id="JAUQSZ010000005">
    <property type="protein sequence ID" value="MDO7842559.1"/>
    <property type="molecule type" value="Genomic_DNA"/>
</dbReference>
<name>A0ABT8ZYB2_9SPHN</name>